<feature type="compositionally biased region" description="Low complexity" evidence="1">
    <location>
        <begin position="31"/>
        <end position="43"/>
    </location>
</feature>
<dbReference type="RefSeq" id="WP_143094101.1">
    <property type="nucleotide sequence ID" value="NZ_FOXR01000071.1"/>
</dbReference>
<sequence>MQKLGHQRWLAILAIIVLILSSTSCTRMLGQNNNKQQGQNEQQQQKKDLPSALTEMEKETDNMIQQIQKVRDQRTQMVRQQMNASQKENNDEQGNQGQQKSNQSGQKQGQQQQGKQQKNQNQDIQQAQLTINWQDFERRIKTINELWNNYEPQAKKDGAPDVLISQFEKQLDTLTSTIMAHNEEETLVAANGLYRYYPQFFNLYRHKAPPEIKEVKYYLQEILINAEAGKWKDAAALLENMEKAWQTAKSRMQKPDHELNERIDHAMQDFSQVVQQKDLQLVKLKGEILLKNVEKVK</sequence>
<feature type="compositionally biased region" description="Low complexity" evidence="1">
    <location>
        <begin position="92"/>
        <end position="122"/>
    </location>
</feature>
<reference evidence="2 3" key="1">
    <citation type="submission" date="2016-10" db="EMBL/GenBank/DDBJ databases">
        <authorList>
            <person name="de Groot N.N."/>
        </authorList>
    </citation>
    <scope>NUCLEOTIDE SEQUENCE [LARGE SCALE GENOMIC DNA]</scope>
    <source>
        <strain evidence="2 3">DSM 20678</strain>
    </source>
</reference>
<keyword evidence="3" id="KW-1185">Reference proteome</keyword>
<dbReference type="OrthoDB" id="1953515at2"/>
<evidence type="ECO:0000313" key="3">
    <source>
        <dbReference type="Proteomes" id="UP000198577"/>
    </source>
</evidence>
<gene>
    <name evidence="2" type="ORF">SAMN05444406_1714</name>
</gene>
<protein>
    <submittedName>
        <fullName evidence="2">Uncharacterized protein</fullName>
    </submittedName>
</protein>
<evidence type="ECO:0000256" key="1">
    <source>
        <dbReference type="SAM" id="MobiDB-lite"/>
    </source>
</evidence>
<accession>A0A1I5YW18</accession>
<dbReference type="AlphaFoldDB" id="A0A1I5YW18"/>
<feature type="region of interest" description="Disordered" evidence="1">
    <location>
        <begin position="68"/>
        <end position="124"/>
    </location>
</feature>
<dbReference type="Proteomes" id="UP000198577">
    <property type="component" value="Unassembled WGS sequence"/>
</dbReference>
<proteinExistence type="predicted"/>
<feature type="compositionally biased region" description="Polar residues" evidence="1">
    <location>
        <begin position="75"/>
        <end position="85"/>
    </location>
</feature>
<name>A0A1I5YW18_9FIRM</name>
<dbReference type="STRING" id="937334.SAMN05444406_1714"/>
<dbReference type="PROSITE" id="PS51257">
    <property type="entry name" value="PROKAR_LIPOPROTEIN"/>
    <property type="match status" value="1"/>
</dbReference>
<dbReference type="EMBL" id="FOXR01000071">
    <property type="protein sequence ID" value="SFQ48424.1"/>
    <property type="molecule type" value="Genomic_DNA"/>
</dbReference>
<feature type="region of interest" description="Disordered" evidence="1">
    <location>
        <begin position="31"/>
        <end position="50"/>
    </location>
</feature>
<evidence type="ECO:0000313" key="2">
    <source>
        <dbReference type="EMBL" id="SFQ48424.1"/>
    </source>
</evidence>
<organism evidence="2 3">
    <name type="scientific">Caldicoprobacter faecalis</name>
    <dbReference type="NCBI Taxonomy" id="937334"/>
    <lineage>
        <taxon>Bacteria</taxon>
        <taxon>Bacillati</taxon>
        <taxon>Bacillota</taxon>
        <taxon>Clostridia</taxon>
        <taxon>Caldicoprobacterales</taxon>
        <taxon>Caldicoprobacteraceae</taxon>
        <taxon>Caldicoprobacter</taxon>
    </lineage>
</organism>